<feature type="transmembrane region" description="Helical" evidence="1">
    <location>
        <begin position="122"/>
        <end position="155"/>
    </location>
</feature>
<evidence type="ECO:0000256" key="1">
    <source>
        <dbReference type="SAM" id="Phobius"/>
    </source>
</evidence>
<sequence length="233" mass="25382">MIEVSRTNGEIVIMADVESRTLQPGPIRATGFLLSNIVFGVIGFGLVMTTIPFGLLTLVFWVGILVLCTGLLLLRGAAQVHRTWLHTWLGVYIARPYRVMPTGAAARLRTLLTDGATWKDTIYLLLMFPIGMAELIGVSMLWGIGLGMSTMPLYYGLFDKGDEPQIFHPDFVVDTFGEAMICSAVGLLILCMAIIVVPAVAKAHAKFAVWMLGPSRKIMNGDRESTPRAAALV</sequence>
<reference evidence="3 4" key="1">
    <citation type="submission" date="2019-02" db="EMBL/GenBank/DDBJ databases">
        <title>Genomic Encyclopedia of Type Strains, Phase IV (KMG-IV): sequencing the most valuable type-strain genomes for metagenomic binning, comparative biology and taxonomic classification.</title>
        <authorList>
            <person name="Goeker M."/>
        </authorList>
    </citation>
    <scope>NUCLEOTIDE SEQUENCE [LARGE SCALE GENOMIC DNA]</scope>
    <source>
        <strain evidence="3 4">DSM 101727</strain>
    </source>
</reference>
<keyword evidence="1" id="KW-1133">Transmembrane helix</keyword>
<name>A0A4V2ERJ9_9PSEU</name>
<organism evidence="3 4">
    <name type="scientific">Herbihabitans rhizosphaerae</name>
    <dbReference type="NCBI Taxonomy" id="1872711"/>
    <lineage>
        <taxon>Bacteria</taxon>
        <taxon>Bacillati</taxon>
        <taxon>Actinomycetota</taxon>
        <taxon>Actinomycetes</taxon>
        <taxon>Pseudonocardiales</taxon>
        <taxon>Pseudonocardiaceae</taxon>
        <taxon>Herbihabitans</taxon>
    </lineage>
</organism>
<dbReference type="EMBL" id="SGWQ01000013">
    <property type="protein sequence ID" value="RZS32209.1"/>
    <property type="molecule type" value="Genomic_DNA"/>
</dbReference>
<feature type="transmembrane region" description="Helical" evidence="1">
    <location>
        <begin position="29"/>
        <end position="47"/>
    </location>
</feature>
<comment type="caution">
    <text evidence="3">The sequence shown here is derived from an EMBL/GenBank/DDBJ whole genome shotgun (WGS) entry which is preliminary data.</text>
</comment>
<gene>
    <name evidence="3" type="ORF">EV193_11351</name>
</gene>
<feature type="domain" description="Putative sensor" evidence="2">
    <location>
        <begin position="32"/>
        <end position="212"/>
    </location>
</feature>
<dbReference type="RefSeq" id="WP_130348028.1">
    <property type="nucleotide sequence ID" value="NZ_SGWQ01000013.1"/>
</dbReference>
<evidence type="ECO:0000313" key="3">
    <source>
        <dbReference type="EMBL" id="RZS32209.1"/>
    </source>
</evidence>
<keyword evidence="4" id="KW-1185">Reference proteome</keyword>
<feature type="transmembrane region" description="Helical" evidence="1">
    <location>
        <begin position="175"/>
        <end position="201"/>
    </location>
</feature>
<accession>A0A4V2ERJ9</accession>
<evidence type="ECO:0000313" key="4">
    <source>
        <dbReference type="Proteomes" id="UP000294257"/>
    </source>
</evidence>
<evidence type="ECO:0000259" key="2">
    <source>
        <dbReference type="Pfam" id="PF13796"/>
    </source>
</evidence>
<dbReference type="Proteomes" id="UP000294257">
    <property type="component" value="Unassembled WGS sequence"/>
</dbReference>
<dbReference type="Pfam" id="PF13796">
    <property type="entry name" value="Sensor"/>
    <property type="match status" value="1"/>
</dbReference>
<keyword evidence="1" id="KW-0812">Transmembrane</keyword>
<protein>
    <submittedName>
        <fullName evidence="3">Putative sensor protein</fullName>
    </submittedName>
</protein>
<keyword evidence="1" id="KW-0472">Membrane</keyword>
<feature type="transmembrane region" description="Helical" evidence="1">
    <location>
        <begin position="53"/>
        <end position="74"/>
    </location>
</feature>
<dbReference type="AlphaFoldDB" id="A0A4V2ERJ9"/>
<proteinExistence type="predicted"/>
<dbReference type="OrthoDB" id="5183710at2"/>
<dbReference type="InterPro" id="IPR025828">
    <property type="entry name" value="Put_sensor_dom"/>
</dbReference>